<proteinExistence type="predicted"/>
<dbReference type="EMBL" id="JBEDNP010000096">
    <property type="protein sequence ID" value="MEQ3542594.1"/>
    <property type="molecule type" value="Genomic_DNA"/>
</dbReference>
<evidence type="ECO:0000313" key="2">
    <source>
        <dbReference type="EMBL" id="MEQ3542594.1"/>
    </source>
</evidence>
<gene>
    <name evidence="2" type="ORF">WHI96_27720</name>
</gene>
<protein>
    <submittedName>
        <fullName evidence="2">Uncharacterized protein</fullName>
    </submittedName>
</protein>
<name>A0ABV1K433_9PSEU</name>
<reference evidence="2 3" key="1">
    <citation type="submission" date="2024-03" db="EMBL/GenBank/DDBJ databases">
        <title>Draft genome sequence of Pseudonocardia tropica JCM 19149.</title>
        <authorList>
            <person name="Butdee W."/>
            <person name="Duangmal K."/>
        </authorList>
    </citation>
    <scope>NUCLEOTIDE SEQUENCE [LARGE SCALE GENOMIC DNA]</scope>
    <source>
        <strain evidence="2 3">JCM 19149</strain>
    </source>
</reference>
<keyword evidence="3" id="KW-1185">Reference proteome</keyword>
<evidence type="ECO:0000313" key="3">
    <source>
        <dbReference type="Proteomes" id="UP001464923"/>
    </source>
</evidence>
<comment type="caution">
    <text evidence="2">The sequence shown here is derived from an EMBL/GenBank/DDBJ whole genome shotgun (WGS) entry which is preliminary data.</text>
</comment>
<feature type="compositionally biased region" description="Basic and acidic residues" evidence="1">
    <location>
        <begin position="7"/>
        <end position="17"/>
    </location>
</feature>
<organism evidence="2 3">
    <name type="scientific">Pseudonocardia tropica</name>
    <dbReference type="NCBI Taxonomy" id="681289"/>
    <lineage>
        <taxon>Bacteria</taxon>
        <taxon>Bacillati</taxon>
        <taxon>Actinomycetota</taxon>
        <taxon>Actinomycetes</taxon>
        <taxon>Pseudonocardiales</taxon>
        <taxon>Pseudonocardiaceae</taxon>
        <taxon>Pseudonocardia</taxon>
    </lineage>
</organism>
<feature type="non-terminal residue" evidence="2">
    <location>
        <position position="1"/>
    </location>
</feature>
<dbReference type="Proteomes" id="UP001464923">
    <property type="component" value="Unassembled WGS sequence"/>
</dbReference>
<sequence length="66" mass="6674">GLGVGQVERDVPLRVDDDGAAGGPVADQVGRLGQAAQVVLPEDEVAAALPRTGLDGVRPMMPSRGI</sequence>
<accession>A0ABV1K433</accession>
<evidence type="ECO:0000256" key="1">
    <source>
        <dbReference type="SAM" id="MobiDB-lite"/>
    </source>
</evidence>
<feature type="region of interest" description="Disordered" evidence="1">
    <location>
        <begin position="1"/>
        <end position="22"/>
    </location>
</feature>
<dbReference type="RefSeq" id="WP_349302522.1">
    <property type="nucleotide sequence ID" value="NZ_JBEDNP010000096.1"/>
</dbReference>